<feature type="transmembrane region" description="Helical" evidence="1">
    <location>
        <begin position="187"/>
        <end position="212"/>
    </location>
</feature>
<name>A0A4Z0F734_9GAMM</name>
<organism evidence="2 3">
    <name type="scientific">Candidatus Macondimonas diazotrophica</name>
    <dbReference type="NCBI Taxonomy" id="2305248"/>
    <lineage>
        <taxon>Bacteria</taxon>
        <taxon>Pseudomonadati</taxon>
        <taxon>Pseudomonadota</taxon>
        <taxon>Gammaproteobacteria</taxon>
        <taxon>Chromatiales</taxon>
        <taxon>Ectothiorhodospiraceae</taxon>
        <taxon>Candidatus Macondimonas</taxon>
    </lineage>
</organism>
<keyword evidence="3" id="KW-1185">Reference proteome</keyword>
<keyword evidence="1" id="KW-0472">Membrane</keyword>
<comment type="caution">
    <text evidence="2">The sequence shown here is derived from an EMBL/GenBank/DDBJ whole genome shotgun (WGS) entry which is preliminary data.</text>
</comment>
<evidence type="ECO:0000256" key="1">
    <source>
        <dbReference type="SAM" id="Phobius"/>
    </source>
</evidence>
<feature type="transmembrane region" description="Helical" evidence="1">
    <location>
        <begin position="137"/>
        <end position="159"/>
    </location>
</feature>
<proteinExistence type="predicted"/>
<feature type="transmembrane region" description="Helical" evidence="1">
    <location>
        <begin position="396"/>
        <end position="412"/>
    </location>
</feature>
<accession>A0A4Z0F734</accession>
<dbReference type="AlphaFoldDB" id="A0A4Z0F734"/>
<sequence>MKAIRAAATVRQSLQAHSALGLALGALLYVVCLTGTLTVFFSDFERWEQPHIDERLAYSPAQLHQAVAAALAQQATPPDTLYLILPTATAPRLHVHISGLEDEWFVTADGALGERLAAPWSSLVQALHVRLHLAETWGLILVGITGIMLGALLLSGVLAHPNLVRDAFRWRSGASGRLFQVDLHNRIGVWGLPFALMIALTGAFMGLAGVFFSSYAAVFHQNDREAVYDLVYGADIEPAQDAAAPLDLGRALQALRAREPAAEPIYIALQNPGTPRALVEIAATLPGRLVYSEIYRFTRDGRFIDDQALASGPVGRQLAYSVYRLHFGQFGGWLTPWLYGLLGLGLTVLCVTGVNLWITKRAHESWMHRGWIAWVWGWPLALAGAAWTALLGVGPWWGLMAALAFALSASGLGPDAVALRRRLIGSLAVALFAVLATHLATFGYRPGNPATGAVNGAIALGAILAFMAWRRQQRHAATPQPRPAGHGRAAR</sequence>
<keyword evidence="1" id="KW-1133">Transmembrane helix</keyword>
<dbReference type="OrthoDB" id="9776609at2"/>
<feature type="transmembrane region" description="Helical" evidence="1">
    <location>
        <begin position="424"/>
        <end position="444"/>
    </location>
</feature>
<dbReference type="InterPro" id="IPR005625">
    <property type="entry name" value="PepSY-ass_TM"/>
</dbReference>
<gene>
    <name evidence="2" type="ORF">E4680_10785</name>
</gene>
<feature type="transmembrane region" description="Helical" evidence="1">
    <location>
        <begin position="450"/>
        <end position="469"/>
    </location>
</feature>
<dbReference type="RefSeq" id="WP_135282425.1">
    <property type="nucleotide sequence ID" value="NZ_SRIO01000015.1"/>
</dbReference>
<dbReference type="Pfam" id="PF03929">
    <property type="entry name" value="PepSY_TM"/>
    <property type="match status" value="1"/>
</dbReference>
<dbReference type="EMBL" id="SRIO01000015">
    <property type="protein sequence ID" value="TFZ81787.1"/>
    <property type="molecule type" value="Genomic_DNA"/>
</dbReference>
<feature type="transmembrane region" description="Helical" evidence="1">
    <location>
        <begin position="370"/>
        <end position="390"/>
    </location>
</feature>
<dbReference type="PANTHER" id="PTHR34219">
    <property type="entry name" value="IRON-REGULATED INNER MEMBRANE PROTEIN-RELATED"/>
    <property type="match status" value="1"/>
</dbReference>
<dbReference type="PANTHER" id="PTHR34219:SF3">
    <property type="entry name" value="BLL7967 PROTEIN"/>
    <property type="match status" value="1"/>
</dbReference>
<feature type="transmembrane region" description="Helical" evidence="1">
    <location>
        <begin position="20"/>
        <end position="41"/>
    </location>
</feature>
<feature type="transmembrane region" description="Helical" evidence="1">
    <location>
        <begin position="337"/>
        <end position="358"/>
    </location>
</feature>
<protein>
    <submittedName>
        <fullName evidence="2">PepSY domain-containing protein</fullName>
    </submittedName>
</protein>
<evidence type="ECO:0000313" key="2">
    <source>
        <dbReference type="EMBL" id="TFZ81787.1"/>
    </source>
</evidence>
<keyword evidence="1" id="KW-0812">Transmembrane</keyword>
<evidence type="ECO:0000313" key="3">
    <source>
        <dbReference type="Proteomes" id="UP000297890"/>
    </source>
</evidence>
<dbReference type="Proteomes" id="UP000297890">
    <property type="component" value="Unassembled WGS sequence"/>
</dbReference>
<reference evidence="2 3" key="1">
    <citation type="journal article" date="2019" name="ISME J.">
        <title>Candidatus Macondimonas diazotrophica, a novel gammaproteobacterial genus dominating crude-oil-contaminated coastal sediments.</title>
        <authorList>
            <person name="Karthikeyan S."/>
            <person name="Konstantinidis K."/>
        </authorList>
    </citation>
    <scope>NUCLEOTIDE SEQUENCE [LARGE SCALE GENOMIC DNA]</scope>
    <source>
        <strain evidence="2 3">KTK01</strain>
    </source>
</reference>